<reference evidence="1" key="2">
    <citation type="submission" date="2021-04" db="EMBL/GenBank/DDBJ databases">
        <authorList>
            <person name="Gilroy R."/>
        </authorList>
    </citation>
    <scope>NUCLEOTIDE SEQUENCE</scope>
    <source>
        <strain evidence="1">USAMLcec3-2134</strain>
    </source>
</reference>
<sequence length="385" mass="44241">MSLIGIILGAFLLFYLQDRLYCRLWDKDLSVSLEFSGKSAVEGEECELCERVENRKLLPIPALKVKFQVSRQLQFADEEGVSSVTDQYYRNDVLSIRPFMRHVRRLRFRCKKRGYYWINGLDVVAGTIFLSGELPRSLESGARLYVYPRAHRSPEFSRTLQRLNGEILSRRHLLEDPFEFRGIREYGPQDTMREINWKATARTGELKVNMKNYTAGKAVRIFVNLEDGAVMRREELLEESIRMAAGAAQNFLSQGIRTAVYTNGPDIVTGELVGMEAASAPWHMETVNRGLARIDLSDRAPSFVRSLEETVLGQKETSRALYTVFISSDAQEDFQELLEECARRGMDFCWICPVRDQDSVKIHNALEPYAQRIRIQEGETEWDGV</sequence>
<proteinExistence type="predicted"/>
<dbReference type="AlphaFoldDB" id="A0A9D2MQK6"/>
<organism evidence="1 2">
    <name type="scientific">Candidatus Eisenbergiella merdigallinarum</name>
    <dbReference type="NCBI Taxonomy" id="2838552"/>
    <lineage>
        <taxon>Bacteria</taxon>
        <taxon>Bacillati</taxon>
        <taxon>Bacillota</taxon>
        <taxon>Clostridia</taxon>
        <taxon>Lachnospirales</taxon>
        <taxon>Lachnospiraceae</taxon>
        <taxon>Eisenbergiella</taxon>
    </lineage>
</organism>
<name>A0A9D2MQK6_9FIRM</name>
<accession>A0A9D2MQK6</accession>
<comment type="caution">
    <text evidence="1">The sequence shown here is derived from an EMBL/GenBank/DDBJ whole genome shotgun (WGS) entry which is preliminary data.</text>
</comment>
<evidence type="ECO:0000313" key="2">
    <source>
        <dbReference type="Proteomes" id="UP000886883"/>
    </source>
</evidence>
<protein>
    <submittedName>
        <fullName evidence="1">DUF58 domain-containing protein</fullName>
    </submittedName>
</protein>
<dbReference type="EMBL" id="DWXE01000017">
    <property type="protein sequence ID" value="HJB90864.1"/>
    <property type="molecule type" value="Genomic_DNA"/>
</dbReference>
<evidence type="ECO:0000313" key="1">
    <source>
        <dbReference type="EMBL" id="HJB90864.1"/>
    </source>
</evidence>
<dbReference type="PANTHER" id="PTHR34351">
    <property type="entry name" value="SLR1927 PROTEIN-RELATED"/>
    <property type="match status" value="1"/>
</dbReference>
<gene>
    <name evidence="1" type="ORF">H9763_05275</name>
</gene>
<dbReference type="Proteomes" id="UP000886883">
    <property type="component" value="Unassembled WGS sequence"/>
</dbReference>
<reference evidence="1" key="1">
    <citation type="journal article" date="2021" name="PeerJ">
        <title>Extensive microbial diversity within the chicken gut microbiome revealed by metagenomics and culture.</title>
        <authorList>
            <person name="Gilroy R."/>
            <person name="Ravi A."/>
            <person name="Getino M."/>
            <person name="Pursley I."/>
            <person name="Horton D.L."/>
            <person name="Alikhan N.F."/>
            <person name="Baker D."/>
            <person name="Gharbi K."/>
            <person name="Hall N."/>
            <person name="Watson M."/>
            <person name="Adriaenssens E.M."/>
            <person name="Foster-Nyarko E."/>
            <person name="Jarju S."/>
            <person name="Secka A."/>
            <person name="Antonio M."/>
            <person name="Oren A."/>
            <person name="Chaudhuri R.R."/>
            <person name="La Ragione R."/>
            <person name="Hildebrand F."/>
            <person name="Pallen M.J."/>
        </authorList>
    </citation>
    <scope>NUCLEOTIDE SEQUENCE</scope>
    <source>
        <strain evidence="1">USAMLcec3-2134</strain>
    </source>
</reference>